<dbReference type="InterPro" id="IPR025736">
    <property type="entry name" value="PucR_C-HTH_dom"/>
</dbReference>
<dbReference type="PANTHER" id="PTHR33744:SF17">
    <property type="entry name" value="CONSERVED PROTEIN"/>
    <property type="match status" value="1"/>
</dbReference>
<dbReference type="OrthoDB" id="3190266at2"/>
<feature type="compositionally biased region" description="Low complexity" evidence="2">
    <location>
        <begin position="33"/>
        <end position="47"/>
    </location>
</feature>
<dbReference type="InterPro" id="IPR042070">
    <property type="entry name" value="PucR_C-HTH_sf"/>
</dbReference>
<dbReference type="EMBL" id="SOHH01000106">
    <property type="protein sequence ID" value="TFD72846.1"/>
    <property type="molecule type" value="Genomic_DNA"/>
</dbReference>
<evidence type="ECO:0000256" key="2">
    <source>
        <dbReference type="SAM" id="MobiDB-lite"/>
    </source>
</evidence>
<evidence type="ECO:0000313" key="6">
    <source>
        <dbReference type="Proteomes" id="UP000298313"/>
    </source>
</evidence>
<comment type="caution">
    <text evidence="5">The sequence shown here is derived from an EMBL/GenBank/DDBJ whole genome shotgun (WGS) entry which is preliminary data.</text>
</comment>
<organism evidence="5 6">
    <name type="scientific">Cryobacterium fucosi</name>
    <dbReference type="NCBI Taxonomy" id="1259157"/>
    <lineage>
        <taxon>Bacteria</taxon>
        <taxon>Bacillati</taxon>
        <taxon>Actinomycetota</taxon>
        <taxon>Actinomycetes</taxon>
        <taxon>Micrococcales</taxon>
        <taxon>Microbacteriaceae</taxon>
        <taxon>Cryobacterium</taxon>
    </lineage>
</organism>
<evidence type="ECO:0000313" key="5">
    <source>
        <dbReference type="EMBL" id="TFD72846.1"/>
    </source>
</evidence>
<proteinExistence type="inferred from homology"/>
<dbReference type="PANTHER" id="PTHR33744">
    <property type="entry name" value="CARBOHYDRATE DIACID REGULATOR"/>
    <property type="match status" value="1"/>
</dbReference>
<comment type="similarity">
    <text evidence="1">Belongs to the CdaR family.</text>
</comment>
<reference evidence="5 6" key="1">
    <citation type="submission" date="2019-03" db="EMBL/GenBank/DDBJ databases">
        <title>Genomics of glacier-inhabiting Cryobacterium strains.</title>
        <authorList>
            <person name="Liu Q."/>
            <person name="Xin Y.-H."/>
        </authorList>
    </citation>
    <scope>NUCLEOTIDE SEQUENCE [LARGE SCALE GENOMIC DNA]</scope>
    <source>
        <strain evidence="5 6">Hh4</strain>
    </source>
</reference>
<feature type="region of interest" description="Disordered" evidence="2">
    <location>
        <begin position="19"/>
        <end position="47"/>
    </location>
</feature>
<dbReference type="AlphaFoldDB" id="A0A4R9AYA3"/>
<dbReference type="Pfam" id="PF17853">
    <property type="entry name" value="GGDEF_2"/>
    <property type="match status" value="1"/>
</dbReference>
<sequence length="651" mass="68054">MLLSRSVGIGAPCCEVPHTVTSRASTSRRRSSSDSSPTRTPARTAARAAASCAWRTTGLTSRLCNIVPVWPSGTPVSSSCSMKNMFFYCRAAQLSTTVIDMRPPVTPHATAAAGAAAPDAPAGIGVAELLAVLDGSGLRLASRESALRLPLTSPTLFDPLSVSRGPRDGILLGIGVHPTDADSPRIVRDAARRGFGAVIVKSLGLSVETLAAVADAEGMALLVVDDELDWRQVDALLNSALTSASEADSSLSATPVGDLFALANAIAAMIGGATAIEDLQTHILAYSTVPGQIIDADRREGILGRRVPDLPENAAQYASVFRAAGAVRVPGLPPGLDRLAVAVRAGAQPLGSIWVVDAAGDLDTDAERALERASDMAALHLLRARSTADLARQQRAELLRRLLEGGDDSRLLATQLGLDPAGPFVVLAFLPELASTGDELRLLRLIDLIAIQCEAHQPGSECVVIGTTVYALFAGQAGSAPAGVEAVAERVVARAGSAFGITVRASVGSSVPTLGGIARSRHDADLVLLLAAGRPDTGRPGTGRVASARDARSQLTLLELAQVFRDTPRLGSPAATRILELDAATGTEYARTLRTYLDCSRDSAVTAGLLSVHQNTLRYRLRRARELFGVDLGDPDDTLILWLSLRVAEFD</sequence>
<evidence type="ECO:0000259" key="3">
    <source>
        <dbReference type="Pfam" id="PF13556"/>
    </source>
</evidence>
<protein>
    <submittedName>
        <fullName evidence="5">PucR family transcriptional regulator</fullName>
    </submittedName>
</protein>
<feature type="domain" description="PucR C-terminal helix-turn-helix" evidence="3">
    <location>
        <begin position="590"/>
        <end position="647"/>
    </location>
</feature>
<dbReference type="InterPro" id="IPR041522">
    <property type="entry name" value="CdaR_GGDEF"/>
</dbReference>
<dbReference type="Pfam" id="PF13556">
    <property type="entry name" value="HTH_30"/>
    <property type="match status" value="1"/>
</dbReference>
<evidence type="ECO:0000259" key="4">
    <source>
        <dbReference type="Pfam" id="PF17853"/>
    </source>
</evidence>
<name>A0A4R9AYA3_9MICO</name>
<gene>
    <name evidence="5" type="ORF">E3T48_15110</name>
</gene>
<keyword evidence="6" id="KW-1185">Reference proteome</keyword>
<dbReference type="InterPro" id="IPR051448">
    <property type="entry name" value="CdaR-like_regulators"/>
</dbReference>
<feature type="domain" description="CdaR GGDEF-like" evidence="4">
    <location>
        <begin position="410"/>
        <end position="528"/>
    </location>
</feature>
<dbReference type="Gene3D" id="1.10.10.2840">
    <property type="entry name" value="PucR C-terminal helix-turn-helix domain"/>
    <property type="match status" value="1"/>
</dbReference>
<dbReference type="Proteomes" id="UP000298313">
    <property type="component" value="Unassembled WGS sequence"/>
</dbReference>
<evidence type="ECO:0000256" key="1">
    <source>
        <dbReference type="ARBA" id="ARBA00006754"/>
    </source>
</evidence>
<accession>A0A4R9AYA3</accession>